<dbReference type="EMBL" id="JAAEEH010000001">
    <property type="protein sequence ID" value="NDL66193.1"/>
    <property type="molecule type" value="Genomic_DNA"/>
</dbReference>
<dbReference type="InterPro" id="IPR036388">
    <property type="entry name" value="WH-like_DNA-bd_sf"/>
</dbReference>
<reference evidence="7 8" key="1">
    <citation type="submission" date="2020-01" db="EMBL/GenBank/DDBJ databases">
        <title>Anaeroalcalibacter tamaniensis gen. nov., sp. nov., moderately halophilic strictly anaerobic fermenter bacterium from mud volcano of Taman peninsula.</title>
        <authorList>
            <person name="Frolova A."/>
            <person name="Merkel A.Y."/>
            <person name="Slobodkin A.I."/>
        </authorList>
    </citation>
    <scope>NUCLEOTIDE SEQUENCE [LARGE SCALE GENOMIC DNA]</scope>
    <source>
        <strain evidence="7 8">F-3ap</strain>
    </source>
</reference>
<dbReference type="InterPro" id="IPR037171">
    <property type="entry name" value="NagB/RpiA_transferase-like"/>
</dbReference>
<feature type="domain" description="Sugar-binding" evidence="5">
    <location>
        <begin position="92"/>
        <end position="342"/>
    </location>
</feature>
<dbReference type="RefSeq" id="WP_162368920.1">
    <property type="nucleotide sequence ID" value="NZ_JAAEEH010000001.1"/>
</dbReference>
<comment type="caution">
    <text evidence="7">The sequence shown here is derived from an EMBL/GenBank/DDBJ whole genome shotgun (WGS) entry which is preliminary data.</text>
</comment>
<dbReference type="GO" id="GO:0003677">
    <property type="term" value="F:DNA binding"/>
    <property type="evidence" value="ECO:0007669"/>
    <property type="project" value="UniProtKB-KW"/>
</dbReference>
<evidence type="ECO:0000259" key="6">
    <source>
        <dbReference type="Pfam" id="PF21715"/>
    </source>
</evidence>
<evidence type="ECO:0000313" key="8">
    <source>
        <dbReference type="Proteomes" id="UP000461585"/>
    </source>
</evidence>
<dbReference type="PANTHER" id="PTHR34294">
    <property type="entry name" value="TRANSCRIPTIONAL REGULATOR-RELATED"/>
    <property type="match status" value="1"/>
</dbReference>
<dbReference type="Gene3D" id="3.40.50.1360">
    <property type="match status" value="1"/>
</dbReference>
<dbReference type="Proteomes" id="UP000461585">
    <property type="component" value="Unassembled WGS sequence"/>
</dbReference>
<evidence type="ECO:0000259" key="5">
    <source>
        <dbReference type="Pfam" id="PF04198"/>
    </source>
</evidence>
<sequence length="350" mass="38759">MTELLKILQKIMPKEMSALSRRYTLLHTIRLFQPIGRRLLSQKMRISEKVIRTDTELLKSEGLIDIVFAGMTLTEEGARVLDSLQELMRPLEELDKVREGVQTLLESQELYVVPGDSQNNQEAFKELGKEAARVLLEHLQGKSTVAITGGSTIRKVVEAIPFQKAPSPFPKLMVVPARGSLGNNAKIQANNLVAKMAERLQCRYRLLNLPDNLSRKSLDSVSQEPEIKEVFSLIRNADIVLFGIGIAERMVERRNLEPSVMEEIREKRAVAEVLGHYFDGQGNIVSTSCSIGLRLHELEQGGGYPIAVAGGADKAEAILAVRKYLRRGALVIDEGAAKRILALAAGSKTL</sequence>
<dbReference type="InterPro" id="IPR007324">
    <property type="entry name" value="Sugar-bd_dom_put"/>
</dbReference>
<dbReference type="SUPFAM" id="SSF100950">
    <property type="entry name" value="NagB/RpiA/CoA transferase-like"/>
    <property type="match status" value="1"/>
</dbReference>
<keyword evidence="8" id="KW-1185">Reference proteome</keyword>
<dbReference type="Pfam" id="PF04198">
    <property type="entry name" value="Sugar-bind"/>
    <property type="match status" value="1"/>
</dbReference>
<organism evidence="7 8">
    <name type="scientific">Anaerotalea alkaliphila</name>
    <dbReference type="NCBI Taxonomy" id="2662126"/>
    <lineage>
        <taxon>Bacteria</taxon>
        <taxon>Bacillati</taxon>
        <taxon>Bacillota</taxon>
        <taxon>Clostridia</taxon>
        <taxon>Eubacteriales</taxon>
        <taxon>Anaerotalea</taxon>
    </lineage>
</organism>
<evidence type="ECO:0000313" key="7">
    <source>
        <dbReference type="EMBL" id="NDL66193.1"/>
    </source>
</evidence>
<evidence type="ECO:0000256" key="2">
    <source>
        <dbReference type="ARBA" id="ARBA00023015"/>
    </source>
</evidence>
<dbReference type="Gene3D" id="1.10.10.10">
    <property type="entry name" value="Winged helix-like DNA-binding domain superfamily/Winged helix DNA-binding domain"/>
    <property type="match status" value="1"/>
</dbReference>
<dbReference type="InterPro" id="IPR051054">
    <property type="entry name" value="SorC_transcr_regulators"/>
</dbReference>
<keyword evidence="4" id="KW-0804">Transcription</keyword>
<comment type="similarity">
    <text evidence="1">Belongs to the SorC transcriptional regulatory family.</text>
</comment>
<dbReference type="SUPFAM" id="SSF46785">
    <property type="entry name" value="Winged helix' DNA-binding domain"/>
    <property type="match status" value="1"/>
</dbReference>
<gene>
    <name evidence="7" type="ORF">GXN74_00340</name>
</gene>
<proteinExistence type="inferred from homology"/>
<evidence type="ECO:0000256" key="4">
    <source>
        <dbReference type="ARBA" id="ARBA00023163"/>
    </source>
</evidence>
<protein>
    <submittedName>
        <fullName evidence="7">Sugar-binding transcriptional regulator</fullName>
    </submittedName>
</protein>
<dbReference type="AlphaFoldDB" id="A0A7X5HT67"/>
<dbReference type="InterPro" id="IPR048715">
    <property type="entry name" value="CggR_N"/>
</dbReference>
<dbReference type="GO" id="GO:0030246">
    <property type="term" value="F:carbohydrate binding"/>
    <property type="evidence" value="ECO:0007669"/>
    <property type="project" value="InterPro"/>
</dbReference>
<evidence type="ECO:0000256" key="3">
    <source>
        <dbReference type="ARBA" id="ARBA00023125"/>
    </source>
</evidence>
<dbReference type="InterPro" id="IPR036390">
    <property type="entry name" value="WH_DNA-bd_sf"/>
</dbReference>
<feature type="domain" description="CggR N-terminal DNA binding" evidence="6">
    <location>
        <begin position="19"/>
        <end position="88"/>
    </location>
</feature>
<keyword evidence="2" id="KW-0805">Transcription regulation</keyword>
<keyword evidence="3" id="KW-0238">DNA-binding</keyword>
<name>A0A7X5HT67_9FIRM</name>
<accession>A0A7X5HT67</accession>
<evidence type="ECO:0000256" key="1">
    <source>
        <dbReference type="ARBA" id="ARBA00010466"/>
    </source>
</evidence>
<dbReference type="Pfam" id="PF21715">
    <property type="entry name" value="CggR_N"/>
    <property type="match status" value="1"/>
</dbReference>
<dbReference type="PANTHER" id="PTHR34294:SF5">
    <property type="entry name" value="CENTRAL GLYCOLYTIC GENES REGULATOR"/>
    <property type="match status" value="1"/>
</dbReference>